<keyword evidence="2" id="KW-0472">Membrane</keyword>
<proteinExistence type="predicted"/>
<protein>
    <submittedName>
        <fullName evidence="3">Uncharacterized protein</fullName>
    </submittedName>
</protein>
<comment type="caution">
    <text evidence="3">The sequence shown here is derived from an EMBL/GenBank/DDBJ whole genome shotgun (WGS) entry which is preliminary data.</text>
</comment>
<keyword evidence="2" id="KW-0812">Transmembrane</keyword>
<dbReference type="AlphaFoldDB" id="A0A9D3LTJ8"/>
<evidence type="ECO:0000313" key="3">
    <source>
        <dbReference type="EMBL" id="KAG5835389.1"/>
    </source>
</evidence>
<feature type="compositionally biased region" description="Low complexity" evidence="1">
    <location>
        <begin position="393"/>
        <end position="405"/>
    </location>
</feature>
<evidence type="ECO:0000256" key="1">
    <source>
        <dbReference type="SAM" id="MobiDB-lite"/>
    </source>
</evidence>
<accession>A0A9D3LTJ8</accession>
<keyword evidence="2" id="KW-1133">Transmembrane helix</keyword>
<feature type="compositionally biased region" description="Acidic residues" evidence="1">
    <location>
        <begin position="406"/>
        <end position="421"/>
    </location>
</feature>
<organism evidence="3 4">
    <name type="scientific">Anguilla anguilla</name>
    <name type="common">European freshwater eel</name>
    <name type="synonym">Muraena anguilla</name>
    <dbReference type="NCBI Taxonomy" id="7936"/>
    <lineage>
        <taxon>Eukaryota</taxon>
        <taxon>Metazoa</taxon>
        <taxon>Chordata</taxon>
        <taxon>Craniata</taxon>
        <taxon>Vertebrata</taxon>
        <taxon>Euteleostomi</taxon>
        <taxon>Actinopterygii</taxon>
        <taxon>Neopterygii</taxon>
        <taxon>Teleostei</taxon>
        <taxon>Anguilliformes</taxon>
        <taxon>Anguillidae</taxon>
        <taxon>Anguilla</taxon>
    </lineage>
</organism>
<name>A0A9D3LTJ8_ANGAN</name>
<dbReference type="EMBL" id="JAFIRN010000014">
    <property type="protein sequence ID" value="KAG5835389.1"/>
    <property type="molecule type" value="Genomic_DNA"/>
</dbReference>
<dbReference type="Proteomes" id="UP001044222">
    <property type="component" value="Chromosome 14"/>
</dbReference>
<keyword evidence="4" id="KW-1185">Reference proteome</keyword>
<feature type="transmembrane region" description="Helical" evidence="2">
    <location>
        <begin position="63"/>
        <end position="83"/>
    </location>
</feature>
<evidence type="ECO:0000256" key="2">
    <source>
        <dbReference type="SAM" id="Phobius"/>
    </source>
</evidence>
<sequence length="473" mass="53085">MVPCHAFLSLFLPVDHKLRRYWRRNLKNHDYGKASERENFHKREENHFIDEALEQDLGSGNQYILMFILLLLLVVGGTTFAWFCHAQQQTISHLTESLSGLQMKIVKFQQVQEEMRTKNVELPVPEGFAERLEALEGAYAQAQKQVAMAVSTAEQLKTFDLRSQVASMHTEMMVRLTDLELTRVSAEDLSRVRDTVESKGAEFQAVKEDLSGVASANRALAGSVEGLSASFAGTVAKVTEQAALVDTLTAQLEAQVADLLGLKEMLTLHRAQLETSSKDIASLKGLLEVEQAKRTHILGEQLTFVRRSLEDQSQEALSLHSSLRAQLESIQGQLENALDIPAPETPQLDQPAVLEEAQRDDGEVELQQEVDQELGQEAEAPADQEVLEEKVAQEVQEQQLGQEAEAPVDQEVQEQEAEQEVQMELGVQEQEAEQEEEEEVMVSEEAYSEQQEEQEDLALEAKHKTEEEAEQQE</sequence>
<gene>
    <name evidence="3" type="ORF">ANANG_G00243390</name>
</gene>
<feature type="region of interest" description="Disordered" evidence="1">
    <location>
        <begin position="384"/>
        <end position="473"/>
    </location>
</feature>
<feature type="compositionally biased region" description="Acidic residues" evidence="1">
    <location>
        <begin position="430"/>
        <end position="458"/>
    </location>
</feature>
<reference evidence="3" key="1">
    <citation type="submission" date="2021-01" db="EMBL/GenBank/DDBJ databases">
        <title>A chromosome-scale assembly of European eel, Anguilla anguilla.</title>
        <authorList>
            <person name="Henkel C."/>
            <person name="Jong-Raadsen S.A."/>
            <person name="Dufour S."/>
            <person name="Weltzien F.-A."/>
            <person name="Palstra A.P."/>
            <person name="Pelster B."/>
            <person name="Spaink H.P."/>
            <person name="Van Den Thillart G.E."/>
            <person name="Jansen H."/>
            <person name="Zahm M."/>
            <person name="Klopp C."/>
            <person name="Cedric C."/>
            <person name="Louis A."/>
            <person name="Berthelot C."/>
            <person name="Parey E."/>
            <person name="Roest Crollius H."/>
            <person name="Montfort J."/>
            <person name="Robinson-Rechavi M."/>
            <person name="Bucao C."/>
            <person name="Bouchez O."/>
            <person name="Gislard M."/>
            <person name="Lluch J."/>
            <person name="Milhes M."/>
            <person name="Lampietro C."/>
            <person name="Lopez Roques C."/>
            <person name="Donnadieu C."/>
            <person name="Braasch I."/>
            <person name="Desvignes T."/>
            <person name="Postlethwait J."/>
            <person name="Bobe J."/>
            <person name="Guiguen Y."/>
            <person name="Dirks R."/>
        </authorList>
    </citation>
    <scope>NUCLEOTIDE SEQUENCE</scope>
    <source>
        <strain evidence="3">Tag_6206</strain>
        <tissue evidence="3">Liver</tissue>
    </source>
</reference>
<evidence type="ECO:0000313" key="4">
    <source>
        <dbReference type="Proteomes" id="UP001044222"/>
    </source>
</evidence>